<evidence type="ECO:0000313" key="1">
    <source>
        <dbReference type="EMBL" id="MCI14294.1"/>
    </source>
</evidence>
<evidence type="ECO:0000313" key="2">
    <source>
        <dbReference type="Proteomes" id="UP000265520"/>
    </source>
</evidence>
<dbReference type="InterPro" id="IPR050177">
    <property type="entry name" value="Lipid_A_modif_metabolic_enz"/>
</dbReference>
<dbReference type="SUPFAM" id="SSF51735">
    <property type="entry name" value="NAD(P)-binding Rossmann-fold domains"/>
    <property type="match status" value="1"/>
</dbReference>
<dbReference type="InterPro" id="IPR036291">
    <property type="entry name" value="NAD(P)-bd_dom_sf"/>
</dbReference>
<dbReference type="Proteomes" id="UP000265520">
    <property type="component" value="Unassembled WGS sequence"/>
</dbReference>
<comment type="caution">
    <text evidence="1">The sequence shown here is derived from an EMBL/GenBank/DDBJ whole genome shotgun (WGS) entry which is preliminary data.</text>
</comment>
<accession>A0A392PR24</accession>
<dbReference type="PANTHER" id="PTHR43245">
    <property type="entry name" value="BIFUNCTIONAL POLYMYXIN RESISTANCE PROTEIN ARNA"/>
    <property type="match status" value="1"/>
</dbReference>
<protein>
    <submittedName>
        <fullName evidence="1">Bifunctional polymyxin resistance protein ArnA-like</fullName>
    </submittedName>
</protein>
<organism evidence="1 2">
    <name type="scientific">Trifolium medium</name>
    <dbReference type="NCBI Taxonomy" id="97028"/>
    <lineage>
        <taxon>Eukaryota</taxon>
        <taxon>Viridiplantae</taxon>
        <taxon>Streptophyta</taxon>
        <taxon>Embryophyta</taxon>
        <taxon>Tracheophyta</taxon>
        <taxon>Spermatophyta</taxon>
        <taxon>Magnoliopsida</taxon>
        <taxon>eudicotyledons</taxon>
        <taxon>Gunneridae</taxon>
        <taxon>Pentapetalae</taxon>
        <taxon>rosids</taxon>
        <taxon>fabids</taxon>
        <taxon>Fabales</taxon>
        <taxon>Fabaceae</taxon>
        <taxon>Papilionoideae</taxon>
        <taxon>50 kb inversion clade</taxon>
        <taxon>NPAAA clade</taxon>
        <taxon>Hologalegina</taxon>
        <taxon>IRL clade</taxon>
        <taxon>Trifolieae</taxon>
        <taxon>Trifolium</taxon>
    </lineage>
</organism>
<sequence length="87" mass="9685">MLSCHMKDNPDRANGHIFNVGNPDNEVSVKELAELMIKVYAKVADIPASSLSTLNVRSEDFYGKGYDDSDRRIPDMTIITRQLGIVS</sequence>
<name>A0A392PR24_9FABA</name>
<dbReference type="EMBL" id="LXQA010091804">
    <property type="protein sequence ID" value="MCI14294.1"/>
    <property type="molecule type" value="Genomic_DNA"/>
</dbReference>
<dbReference type="Gene3D" id="3.90.25.10">
    <property type="entry name" value="UDP-galactose 4-epimerase, domain 1"/>
    <property type="match status" value="1"/>
</dbReference>
<proteinExistence type="predicted"/>
<reference evidence="1 2" key="1">
    <citation type="journal article" date="2018" name="Front. Plant Sci.">
        <title>Red Clover (Trifolium pratense) and Zigzag Clover (T. medium) - A Picture of Genomic Similarities and Differences.</title>
        <authorList>
            <person name="Dluhosova J."/>
            <person name="Istvanek J."/>
            <person name="Nedelnik J."/>
            <person name="Repkova J."/>
        </authorList>
    </citation>
    <scope>NUCLEOTIDE SEQUENCE [LARGE SCALE GENOMIC DNA]</scope>
    <source>
        <strain evidence="2">cv. 10/8</strain>
        <tissue evidence="1">Leaf</tissue>
    </source>
</reference>
<dbReference type="AlphaFoldDB" id="A0A392PR24"/>
<keyword evidence="2" id="KW-1185">Reference proteome</keyword>
<dbReference type="PANTHER" id="PTHR43245:SF21">
    <property type="entry name" value="UDP-GLUCURONATE DECARBOXYLASE-RELATED"/>
    <property type="match status" value="1"/>
</dbReference>